<protein>
    <submittedName>
        <fullName evidence="2">Aspartate transaminase</fullName>
        <ecNumber evidence="2">2.6.1.1</ecNumber>
    </submittedName>
</protein>
<dbReference type="EMBL" id="CADCTT010000025">
    <property type="protein sequence ID" value="CAA9291104.1"/>
    <property type="molecule type" value="Genomic_DNA"/>
</dbReference>
<reference evidence="2" key="1">
    <citation type="submission" date="2020-02" db="EMBL/GenBank/DDBJ databases">
        <authorList>
            <person name="Meier V. D."/>
        </authorList>
    </citation>
    <scope>NUCLEOTIDE SEQUENCE</scope>
    <source>
        <strain evidence="2">AVDCRST_MAG61</strain>
    </source>
</reference>
<keyword evidence="2" id="KW-0032">Aminotransferase</keyword>
<keyword evidence="2" id="KW-0808">Transferase</keyword>
<evidence type="ECO:0000313" key="2">
    <source>
        <dbReference type="EMBL" id="CAA9291104.1"/>
    </source>
</evidence>
<feature type="non-terminal residue" evidence="2">
    <location>
        <position position="1"/>
    </location>
</feature>
<evidence type="ECO:0000256" key="1">
    <source>
        <dbReference type="SAM" id="MobiDB-lite"/>
    </source>
</evidence>
<proteinExistence type="predicted"/>
<feature type="compositionally biased region" description="Basic and acidic residues" evidence="1">
    <location>
        <begin position="22"/>
        <end position="34"/>
    </location>
</feature>
<organism evidence="2">
    <name type="scientific">uncultured Friedmanniella sp</name>
    <dbReference type="NCBI Taxonomy" id="335381"/>
    <lineage>
        <taxon>Bacteria</taxon>
        <taxon>Bacillati</taxon>
        <taxon>Actinomycetota</taxon>
        <taxon>Actinomycetes</taxon>
        <taxon>Propionibacteriales</taxon>
        <taxon>Nocardioidaceae</taxon>
        <taxon>Friedmanniella</taxon>
        <taxon>environmental samples</taxon>
    </lineage>
</organism>
<gene>
    <name evidence="2" type="ORF">AVDCRST_MAG61-172</name>
</gene>
<dbReference type="EC" id="2.6.1.1" evidence="2"/>
<sequence>AGAARDLRPAAQRPGRPAGGGRQREPGDHARLDRVLPAQGHGRLAPTVGAGGDGQVPLPGAGLRPALRAVRAVRDRDGPRPAGPA</sequence>
<dbReference type="GO" id="GO:0004069">
    <property type="term" value="F:L-aspartate:2-oxoglutarate aminotransferase activity"/>
    <property type="evidence" value="ECO:0007669"/>
    <property type="project" value="UniProtKB-EC"/>
</dbReference>
<name>A0A6J4JYL9_9ACTN</name>
<feature type="non-terminal residue" evidence="2">
    <location>
        <position position="85"/>
    </location>
</feature>
<dbReference type="AlphaFoldDB" id="A0A6J4JYL9"/>
<feature type="region of interest" description="Disordered" evidence="1">
    <location>
        <begin position="1"/>
        <end position="63"/>
    </location>
</feature>
<accession>A0A6J4JYL9</accession>